<dbReference type="EMBL" id="MN739413">
    <property type="protein sequence ID" value="QHT03578.1"/>
    <property type="molecule type" value="Genomic_DNA"/>
</dbReference>
<organism evidence="1">
    <name type="scientific">viral metagenome</name>
    <dbReference type="NCBI Taxonomy" id="1070528"/>
    <lineage>
        <taxon>unclassified sequences</taxon>
        <taxon>metagenomes</taxon>
        <taxon>organismal metagenomes</taxon>
    </lineage>
</organism>
<sequence length="213" mass="24314">MDADLHANSQEEYFLYLFRVIGSQNLVNIYCNSLETQRDCKHNLDEQTFRSHIKFLRESGHSAPEVLAKTWAHEMRNPTTPIAQAIEETIATAKWLLPENSSFSPSSVFEEDLTSQDDQESKTFMKNFCDALEEQPDLIPLDIEQLLERDECVDIANDLKAEYDAMLAETQIAFFKKYGNRIPVSVMMSFLTEEVENGDEQMADIAGTMGLDL</sequence>
<accession>A0A6C0CG66</accession>
<name>A0A6C0CG66_9ZZZZ</name>
<protein>
    <submittedName>
        <fullName evidence="1">Uncharacterized protein</fullName>
    </submittedName>
</protein>
<evidence type="ECO:0000313" key="1">
    <source>
        <dbReference type="EMBL" id="QHT03578.1"/>
    </source>
</evidence>
<dbReference type="AlphaFoldDB" id="A0A6C0CG66"/>
<proteinExistence type="predicted"/>
<reference evidence="1" key="1">
    <citation type="journal article" date="2020" name="Nature">
        <title>Giant virus diversity and host interactions through global metagenomics.</title>
        <authorList>
            <person name="Schulz F."/>
            <person name="Roux S."/>
            <person name="Paez-Espino D."/>
            <person name="Jungbluth S."/>
            <person name="Walsh D.A."/>
            <person name="Denef V.J."/>
            <person name="McMahon K.D."/>
            <person name="Konstantinidis K.T."/>
            <person name="Eloe-Fadrosh E.A."/>
            <person name="Kyrpides N.C."/>
            <person name="Woyke T."/>
        </authorList>
    </citation>
    <scope>NUCLEOTIDE SEQUENCE</scope>
    <source>
        <strain evidence="1">GVMAG-M-3300021079-18</strain>
    </source>
</reference>